<dbReference type="PROSITE" id="PS51683">
    <property type="entry name" value="SAM_OMT_II"/>
    <property type="match status" value="1"/>
</dbReference>
<dbReference type="Proteomes" id="UP000029981">
    <property type="component" value="Chromosome 3"/>
</dbReference>
<dbReference type="Gene3D" id="3.40.50.150">
    <property type="entry name" value="Vaccinia Virus protein VP39"/>
    <property type="match status" value="1"/>
</dbReference>
<dbReference type="InterPro" id="IPR016461">
    <property type="entry name" value="COMT-like"/>
</dbReference>
<name>A0A0A0L2S7_CUCSA</name>
<dbReference type="AlphaFoldDB" id="A0A0A0L2S7"/>
<sequence length="129" mass="14784">MEKRVEHVEGDMFEHVPKGDAIFMKWILHDWNDDKCVKLLKNCYDAIPNDGKVIVVDAVHTMVPETTCAARVVAQGDVFMMTQNRGGKERSRDEFKALATKAGFEHINFHSCVYNLWVIELFKISQLEG</sequence>
<dbReference type="GO" id="GO:0008171">
    <property type="term" value="F:O-methyltransferase activity"/>
    <property type="evidence" value="ECO:0007669"/>
    <property type="project" value="InterPro"/>
</dbReference>
<dbReference type="Gramene" id="KGN56013">
    <property type="protein sequence ID" value="KGN56013"/>
    <property type="gene ID" value="Csa_3G047740"/>
</dbReference>
<evidence type="ECO:0000259" key="4">
    <source>
        <dbReference type="Pfam" id="PF00891"/>
    </source>
</evidence>
<dbReference type="OMA" id="WALEFCK"/>
<reference evidence="5 6" key="4">
    <citation type="journal article" date="2011" name="BMC Genomics">
        <title>RNA-Seq improves annotation of protein-coding genes in the cucumber genome.</title>
        <authorList>
            <person name="Li Z."/>
            <person name="Zhang Z."/>
            <person name="Yan P."/>
            <person name="Huang S."/>
            <person name="Fei Z."/>
            <person name="Lin K."/>
        </authorList>
    </citation>
    <scope>NUCLEOTIDE SEQUENCE [LARGE SCALE GENOMIC DNA]</scope>
    <source>
        <strain evidence="6">cv. 9930</strain>
    </source>
</reference>
<keyword evidence="6" id="KW-1185">Reference proteome</keyword>
<proteinExistence type="predicted"/>
<reference evidence="5 6" key="1">
    <citation type="journal article" date="2009" name="Nat. Genet.">
        <title>The genome of the cucumber, Cucumis sativus L.</title>
        <authorList>
            <person name="Huang S."/>
            <person name="Li R."/>
            <person name="Zhang Z."/>
            <person name="Li L."/>
            <person name="Gu X."/>
            <person name="Fan W."/>
            <person name="Lucas W.J."/>
            <person name="Wang X."/>
            <person name="Xie B."/>
            <person name="Ni P."/>
            <person name="Ren Y."/>
            <person name="Zhu H."/>
            <person name="Li J."/>
            <person name="Lin K."/>
            <person name="Jin W."/>
            <person name="Fei Z."/>
            <person name="Li G."/>
            <person name="Staub J."/>
            <person name="Kilian A."/>
            <person name="van der Vossen E.A."/>
            <person name="Wu Y."/>
            <person name="Guo J."/>
            <person name="He J."/>
            <person name="Jia Z."/>
            <person name="Ren Y."/>
            <person name="Tian G."/>
            <person name="Lu Y."/>
            <person name="Ruan J."/>
            <person name="Qian W."/>
            <person name="Wang M."/>
            <person name="Huang Q."/>
            <person name="Li B."/>
            <person name="Xuan Z."/>
            <person name="Cao J."/>
            <person name="Asan"/>
            <person name="Wu Z."/>
            <person name="Zhang J."/>
            <person name="Cai Q."/>
            <person name="Bai Y."/>
            <person name="Zhao B."/>
            <person name="Han Y."/>
            <person name="Li Y."/>
            <person name="Li X."/>
            <person name="Wang S."/>
            <person name="Shi Q."/>
            <person name="Liu S."/>
            <person name="Cho W.K."/>
            <person name="Kim J.Y."/>
            <person name="Xu Y."/>
            <person name="Heller-Uszynska K."/>
            <person name="Miao H."/>
            <person name="Cheng Z."/>
            <person name="Zhang S."/>
            <person name="Wu J."/>
            <person name="Yang Y."/>
            <person name="Kang H."/>
            <person name="Li M."/>
            <person name="Liang H."/>
            <person name="Ren X."/>
            <person name="Shi Z."/>
            <person name="Wen M."/>
            <person name="Jian M."/>
            <person name="Yang H."/>
            <person name="Zhang G."/>
            <person name="Yang Z."/>
            <person name="Chen R."/>
            <person name="Liu S."/>
            <person name="Li J."/>
            <person name="Ma L."/>
            <person name="Liu H."/>
            <person name="Zhou Y."/>
            <person name="Zhao J."/>
            <person name="Fang X."/>
            <person name="Li G."/>
            <person name="Fang L."/>
            <person name="Li Y."/>
            <person name="Liu D."/>
            <person name="Zheng H."/>
            <person name="Zhang Y."/>
            <person name="Qin N."/>
            <person name="Li Z."/>
            <person name="Yang G."/>
            <person name="Yang S."/>
            <person name="Bolund L."/>
            <person name="Kristiansen K."/>
            <person name="Zheng H."/>
            <person name="Li S."/>
            <person name="Zhang X."/>
            <person name="Yang H."/>
            <person name="Wang J."/>
            <person name="Sun R."/>
            <person name="Zhang B."/>
            <person name="Jiang S."/>
            <person name="Wang J."/>
            <person name="Du Y."/>
            <person name="Li S."/>
        </authorList>
    </citation>
    <scope>NUCLEOTIDE SEQUENCE [LARGE SCALE GENOMIC DNA]</scope>
    <source>
        <strain evidence="6">cv. 9930</strain>
    </source>
</reference>
<keyword evidence="1" id="KW-0489">Methyltransferase</keyword>
<dbReference type="InterPro" id="IPR029063">
    <property type="entry name" value="SAM-dependent_MTases_sf"/>
</dbReference>
<keyword evidence="3" id="KW-0949">S-adenosyl-L-methionine</keyword>
<dbReference type="SUPFAM" id="SSF53335">
    <property type="entry name" value="S-adenosyl-L-methionine-dependent methyltransferases"/>
    <property type="match status" value="1"/>
</dbReference>
<dbReference type="STRING" id="3659.A0A0A0L2S7"/>
<evidence type="ECO:0000256" key="2">
    <source>
        <dbReference type="ARBA" id="ARBA00022679"/>
    </source>
</evidence>
<dbReference type="Pfam" id="PF00891">
    <property type="entry name" value="Methyltransf_2"/>
    <property type="match status" value="1"/>
</dbReference>
<organism evidence="5 6">
    <name type="scientific">Cucumis sativus</name>
    <name type="common">Cucumber</name>
    <dbReference type="NCBI Taxonomy" id="3659"/>
    <lineage>
        <taxon>Eukaryota</taxon>
        <taxon>Viridiplantae</taxon>
        <taxon>Streptophyta</taxon>
        <taxon>Embryophyta</taxon>
        <taxon>Tracheophyta</taxon>
        <taxon>Spermatophyta</taxon>
        <taxon>Magnoliopsida</taxon>
        <taxon>eudicotyledons</taxon>
        <taxon>Gunneridae</taxon>
        <taxon>Pentapetalae</taxon>
        <taxon>rosids</taxon>
        <taxon>fabids</taxon>
        <taxon>Cucurbitales</taxon>
        <taxon>Cucurbitaceae</taxon>
        <taxon>Benincaseae</taxon>
        <taxon>Cucumis</taxon>
    </lineage>
</organism>
<gene>
    <name evidence="5" type="ORF">Csa_3G047740</name>
</gene>
<evidence type="ECO:0000256" key="3">
    <source>
        <dbReference type="ARBA" id="ARBA00022691"/>
    </source>
</evidence>
<feature type="domain" description="O-methyltransferase C-terminal" evidence="4">
    <location>
        <begin position="2"/>
        <end position="105"/>
    </location>
</feature>
<dbReference type="eggNOG" id="KOG3178">
    <property type="taxonomic scope" value="Eukaryota"/>
</dbReference>
<evidence type="ECO:0000313" key="6">
    <source>
        <dbReference type="Proteomes" id="UP000029981"/>
    </source>
</evidence>
<keyword evidence="2" id="KW-0808">Transferase</keyword>
<accession>A0A0A0L2S7</accession>
<reference evidence="5 6" key="2">
    <citation type="journal article" date="2009" name="PLoS ONE">
        <title>An integrated genetic and cytogenetic map of the cucumber genome.</title>
        <authorList>
            <person name="Ren Y."/>
            <person name="Zhang Z."/>
            <person name="Liu J."/>
            <person name="Staub J.E."/>
            <person name="Han Y."/>
            <person name="Cheng Z."/>
            <person name="Li X."/>
            <person name="Lu J."/>
            <person name="Miao H."/>
            <person name="Kang H."/>
            <person name="Xie B."/>
            <person name="Gu X."/>
            <person name="Wang X."/>
            <person name="Du Y."/>
            <person name="Jin W."/>
            <person name="Huang S."/>
        </authorList>
    </citation>
    <scope>NUCLEOTIDE SEQUENCE [LARGE SCALE GENOMIC DNA]</scope>
    <source>
        <strain evidence="6">cv. 9930</strain>
    </source>
</reference>
<evidence type="ECO:0000256" key="1">
    <source>
        <dbReference type="ARBA" id="ARBA00022603"/>
    </source>
</evidence>
<reference evidence="5 6" key="3">
    <citation type="journal article" date="2010" name="BMC Genomics">
        <title>Transcriptome sequencing and comparative analysis of cucumber flowers with different sex types.</title>
        <authorList>
            <person name="Guo S."/>
            <person name="Zheng Y."/>
            <person name="Joung J.G."/>
            <person name="Liu S."/>
            <person name="Zhang Z."/>
            <person name="Crasta O.R."/>
            <person name="Sobral B.W."/>
            <person name="Xu Y."/>
            <person name="Huang S."/>
            <person name="Fei Z."/>
        </authorList>
    </citation>
    <scope>NUCLEOTIDE SEQUENCE [LARGE SCALE GENOMIC DNA]</scope>
    <source>
        <strain evidence="6">cv. 9930</strain>
    </source>
</reference>
<dbReference type="InterPro" id="IPR001077">
    <property type="entry name" value="COMT_C"/>
</dbReference>
<dbReference type="GO" id="GO:0032259">
    <property type="term" value="P:methylation"/>
    <property type="evidence" value="ECO:0007669"/>
    <property type="project" value="UniProtKB-KW"/>
</dbReference>
<evidence type="ECO:0000313" key="5">
    <source>
        <dbReference type="EMBL" id="KGN56013.1"/>
    </source>
</evidence>
<dbReference type="EMBL" id="CM002924">
    <property type="protein sequence ID" value="KGN56013.1"/>
    <property type="molecule type" value="Genomic_DNA"/>
</dbReference>
<protein>
    <recommendedName>
        <fullName evidence="4">O-methyltransferase C-terminal domain-containing protein</fullName>
    </recommendedName>
</protein>
<dbReference type="PANTHER" id="PTHR11746">
    <property type="entry name" value="O-METHYLTRANSFERASE"/>
    <property type="match status" value="1"/>
</dbReference>